<keyword evidence="3 11" id="KW-0479">Metal-binding</keyword>
<dbReference type="GO" id="GO:0008270">
    <property type="term" value="F:zinc ion binding"/>
    <property type="evidence" value="ECO:0007669"/>
    <property type="project" value="UniProtKB-KW"/>
</dbReference>
<reference evidence="15" key="1">
    <citation type="submission" date="2019-06" db="EMBL/GenBank/DDBJ databases">
        <title>G10K-VGP Goodes thornscrub tortoise genome, primary haplotype.</title>
        <authorList>
            <person name="Murphy B."/>
            <person name="Edwards T."/>
            <person name="Rhie A."/>
            <person name="Koren S."/>
            <person name="Phillippy A."/>
            <person name="Fedrigo O."/>
            <person name="Haase B."/>
            <person name="Mountcastle J."/>
            <person name="Lewin H."/>
            <person name="Damas J."/>
            <person name="Howe K."/>
            <person name="Formenti G."/>
            <person name="Myers G."/>
            <person name="Durbin R."/>
            <person name="Jarvis E.D."/>
        </authorList>
    </citation>
    <scope>NUCLEOTIDE SEQUENCE [LARGE SCALE GENOMIC DNA]</scope>
</reference>
<dbReference type="InterPro" id="IPR035500">
    <property type="entry name" value="NHR-like_dom_sf"/>
</dbReference>
<keyword evidence="10 11" id="KW-0539">Nucleus</keyword>
<evidence type="ECO:0000256" key="6">
    <source>
        <dbReference type="ARBA" id="ARBA00023015"/>
    </source>
</evidence>
<dbReference type="CDD" id="cd06968">
    <property type="entry name" value="NR_DBD_ROR"/>
    <property type="match status" value="1"/>
</dbReference>
<feature type="domain" description="NR LBD" evidence="14">
    <location>
        <begin position="214"/>
        <end position="454"/>
    </location>
</feature>
<dbReference type="GO" id="GO:0004879">
    <property type="term" value="F:nuclear receptor activity"/>
    <property type="evidence" value="ECO:0007669"/>
    <property type="project" value="InterPro"/>
</dbReference>
<evidence type="ECO:0000256" key="7">
    <source>
        <dbReference type="ARBA" id="ARBA00023125"/>
    </source>
</evidence>
<keyword evidence="7 11" id="KW-0238">DNA-binding</keyword>
<dbReference type="Pfam" id="PF00105">
    <property type="entry name" value="zf-C4"/>
    <property type="match status" value="1"/>
</dbReference>
<accession>A0A8C4YI79</accession>
<keyword evidence="8 11" id="KW-0804">Transcription</keyword>
<dbReference type="SMART" id="SM00430">
    <property type="entry name" value="HOLI"/>
    <property type="match status" value="1"/>
</dbReference>
<dbReference type="SMART" id="SM00399">
    <property type="entry name" value="ZnF_C4"/>
    <property type="match status" value="1"/>
</dbReference>
<keyword evidence="16" id="KW-1185">Reference proteome</keyword>
<evidence type="ECO:0000256" key="9">
    <source>
        <dbReference type="ARBA" id="ARBA00023170"/>
    </source>
</evidence>
<gene>
    <name evidence="15" type="primary">RORC</name>
</gene>
<dbReference type="GO" id="GO:0000978">
    <property type="term" value="F:RNA polymerase II cis-regulatory region sequence-specific DNA binding"/>
    <property type="evidence" value="ECO:0007669"/>
    <property type="project" value="TreeGrafter"/>
</dbReference>
<sequence length="463" mass="52633">GVYGVLGYQDPAQIEVIPCKICGDKSSGIHYGVITCEGCKGFFRRSQQGNVTYSCTRQQNCQIDRTSRNRCQHCRLQKCLSLGMSRDAVKFGRMSKKQRDSLHAEVQKQLQQQQQQQQQGGEAVAPAYSLGLANGQLKLASSPDLDYSPERIKMESRASVFYALEMQASPDLSRLDISGGKRVQAGGDVGETVDFYTSPNFTSILESPDSSVTEIEHLTQNVLKSYRETCQLRLEDLQLLRLETFSWEEVRSYQKKSMEEMWERCACRITEAIQYVVEFAKRMGGFMELCQNDQIVLLKAGAMEVVLVRMCRAFNSENRTVFFEGKYAGPELFKSLGCNELISSIFDFAHSLCSLHFSENEIALFTALVLINSNRPWLQEKGKVERLQNNLELAFKHMLRKTHREGILAKLPPKGKLRSLCYQHVEKLRSFRQMYPIIVHALFPPLYKELFSSECELQGAAAE</sequence>
<comment type="subcellular location">
    <subcellularLocation>
        <location evidence="1 11">Nucleus</location>
    </subcellularLocation>
</comment>
<keyword evidence="4 11" id="KW-0863">Zinc-finger</keyword>
<dbReference type="GeneTree" id="ENSGT00940000161521"/>
<evidence type="ECO:0000256" key="2">
    <source>
        <dbReference type="ARBA" id="ARBA00022473"/>
    </source>
</evidence>
<evidence type="ECO:0000256" key="5">
    <source>
        <dbReference type="ARBA" id="ARBA00022833"/>
    </source>
</evidence>
<dbReference type="SUPFAM" id="SSF57716">
    <property type="entry name" value="Glucocorticoid receptor-like (DNA-binding domain)"/>
    <property type="match status" value="1"/>
</dbReference>
<dbReference type="InterPro" id="IPR001723">
    <property type="entry name" value="Nuclear_hrmn_rcpt"/>
</dbReference>
<feature type="compositionally biased region" description="Low complexity" evidence="12">
    <location>
        <begin position="107"/>
        <end position="119"/>
    </location>
</feature>
<dbReference type="PROSITE" id="PS00031">
    <property type="entry name" value="NUCLEAR_REC_DBD_1"/>
    <property type="match status" value="1"/>
</dbReference>
<dbReference type="InterPro" id="IPR000536">
    <property type="entry name" value="Nucl_hrmn_rcpt_lig-bd"/>
</dbReference>
<reference evidence="15" key="2">
    <citation type="submission" date="2025-08" db="UniProtKB">
        <authorList>
            <consortium name="Ensembl"/>
        </authorList>
    </citation>
    <scope>IDENTIFICATION</scope>
</reference>
<dbReference type="InterPro" id="IPR013088">
    <property type="entry name" value="Znf_NHR/GATA"/>
</dbReference>
<dbReference type="InterPro" id="IPR044101">
    <property type="entry name" value="NR_DBD_ROR"/>
</dbReference>
<feature type="domain" description="Nuclear receptor" evidence="13">
    <location>
        <begin position="16"/>
        <end position="91"/>
    </location>
</feature>
<dbReference type="AlphaFoldDB" id="A0A8C4YI79"/>
<dbReference type="PRINTS" id="PR01293">
    <property type="entry name" value="RORNUCRECPTR"/>
</dbReference>
<evidence type="ECO:0000256" key="12">
    <source>
        <dbReference type="SAM" id="MobiDB-lite"/>
    </source>
</evidence>
<keyword evidence="9 11" id="KW-0675">Receptor</keyword>
<dbReference type="PRINTS" id="PR00398">
    <property type="entry name" value="STRDHORMONER"/>
</dbReference>
<name>A0A8C4YI79_9SAUR</name>
<evidence type="ECO:0000256" key="1">
    <source>
        <dbReference type="ARBA" id="ARBA00004123"/>
    </source>
</evidence>
<proteinExistence type="inferred from homology"/>
<dbReference type="PROSITE" id="PS51843">
    <property type="entry name" value="NR_LBD"/>
    <property type="match status" value="1"/>
</dbReference>
<evidence type="ECO:0000256" key="8">
    <source>
        <dbReference type="ARBA" id="ARBA00023163"/>
    </source>
</evidence>
<dbReference type="GO" id="GO:0005634">
    <property type="term" value="C:nucleus"/>
    <property type="evidence" value="ECO:0007669"/>
    <property type="project" value="UniProtKB-SubCell"/>
</dbReference>
<feature type="region of interest" description="Disordered" evidence="12">
    <location>
        <begin position="101"/>
        <end position="122"/>
    </location>
</feature>
<evidence type="ECO:0000313" key="15">
    <source>
        <dbReference type="Ensembl" id="ENSGEVP00005025575.1"/>
    </source>
</evidence>
<keyword evidence="2" id="KW-0217">Developmental protein</keyword>
<evidence type="ECO:0000256" key="4">
    <source>
        <dbReference type="ARBA" id="ARBA00022771"/>
    </source>
</evidence>
<dbReference type="PANTHER" id="PTHR45805">
    <property type="entry name" value="NUCLEAR HORMONE RECEPTOR HR3-RELATED"/>
    <property type="match status" value="1"/>
</dbReference>
<organism evidence="15 16">
    <name type="scientific">Gopherus evgoodei</name>
    <name type="common">Goodes thornscrub tortoise</name>
    <dbReference type="NCBI Taxonomy" id="1825980"/>
    <lineage>
        <taxon>Eukaryota</taxon>
        <taxon>Metazoa</taxon>
        <taxon>Chordata</taxon>
        <taxon>Craniata</taxon>
        <taxon>Vertebrata</taxon>
        <taxon>Euteleostomi</taxon>
        <taxon>Archelosauria</taxon>
        <taxon>Testudinata</taxon>
        <taxon>Testudines</taxon>
        <taxon>Cryptodira</taxon>
        <taxon>Durocryptodira</taxon>
        <taxon>Testudinoidea</taxon>
        <taxon>Testudinidae</taxon>
        <taxon>Gopherus</taxon>
    </lineage>
</organism>
<comment type="similarity">
    <text evidence="11">Belongs to the nuclear hormone receptor family.</text>
</comment>
<dbReference type="SUPFAM" id="SSF48508">
    <property type="entry name" value="Nuclear receptor ligand-binding domain"/>
    <property type="match status" value="1"/>
</dbReference>
<dbReference type="Proteomes" id="UP000694390">
    <property type="component" value="Chromosome 24"/>
</dbReference>
<dbReference type="InterPro" id="IPR003079">
    <property type="entry name" value="ROR_rcpt"/>
</dbReference>
<evidence type="ECO:0000256" key="11">
    <source>
        <dbReference type="RuleBase" id="RU004334"/>
    </source>
</evidence>
<evidence type="ECO:0000259" key="14">
    <source>
        <dbReference type="PROSITE" id="PS51843"/>
    </source>
</evidence>
<keyword evidence="6 11" id="KW-0805">Transcription regulation</keyword>
<reference evidence="15" key="3">
    <citation type="submission" date="2025-09" db="UniProtKB">
        <authorList>
            <consortium name="Ensembl"/>
        </authorList>
    </citation>
    <scope>IDENTIFICATION</scope>
</reference>
<dbReference type="GO" id="GO:0008142">
    <property type="term" value="F:oxysterol binding"/>
    <property type="evidence" value="ECO:0007669"/>
    <property type="project" value="TreeGrafter"/>
</dbReference>
<dbReference type="PANTHER" id="PTHR45805:SF1">
    <property type="entry name" value="NUCLEAR RECEPTOR ROR-GAMMA"/>
    <property type="match status" value="1"/>
</dbReference>
<dbReference type="FunFam" id="1.10.565.10:FF:000005">
    <property type="entry name" value="Nuclear orphan receptor ROR-beta"/>
    <property type="match status" value="1"/>
</dbReference>
<dbReference type="Gene3D" id="1.10.565.10">
    <property type="entry name" value="Retinoid X Receptor"/>
    <property type="match status" value="1"/>
</dbReference>
<evidence type="ECO:0000256" key="10">
    <source>
        <dbReference type="ARBA" id="ARBA00023242"/>
    </source>
</evidence>
<evidence type="ECO:0000259" key="13">
    <source>
        <dbReference type="PROSITE" id="PS51030"/>
    </source>
</evidence>
<evidence type="ECO:0000313" key="16">
    <source>
        <dbReference type="Proteomes" id="UP000694390"/>
    </source>
</evidence>
<dbReference type="OrthoDB" id="5771769at2759"/>
<dbReference type="Pfam" id="PF00104">
    <property type="entry name" value="Hormone_recep"/>
    <property type="match status" value="1"/>
</dbReference>
<dbReference type="Gene3D" id="3.30.50.10">
    <property type="entry name" value="Erythroid Transcription Factor GATA-1, subunit A"/>
    <property type="match status" value="1"/>
</dbReference>
<keyword evidence="5 11" id="KW-0862">Zinc</keyword>
<dbReference type="PRINTS" id="PR00047">
    <property type="entry name" value="STROIDFINGER"/>
</dbReference>
<dbReference type="Ensembl" id="ENSGEVT00005026883.1">
    <property type="protein sequence ID" value="ENSGEVP00005025575.1"/>
    <property type="gene ID" value="ENSGEVG00005017752.1"/>
</dbReference>
<dbReference type="FunFam" id="3.30.50.10:FF:000003">
    <property type="entry name" value="Nuclear orphan receptor ROR-beta"/>
    <property type="match status" value="1"/>
</dbReference>
<evidence type="ECO:0000256" key="3">
    <source>
        <dbReference type="ARBA" id="ARBA00022723"/>
    </source>
</evidence>
<dbReference type="CDD" id="cd06939">
    <property type="entry name" value="NR_LBD_ROR_like"/>
    <property type="match status" value="1"/>
</dbReference>
<dbReference type="InterPro" id="IPR001628">
    <property type="entry name" value="Znf_hrmn_rcpt"/>
</dbReference>
<protein>
    <submittedName>
        <fullName evidence="15">RAR related orphan receptor C</fullName>
    </submittedName>
</protein>
<dbReference type="PROSITE" id="PS51030">
    <property type="entry name" value="NUCLEAR_REC_DBD_2"/>
    <property type="match status" value="1"/>
</dbReference>